<keyword evidence="2" id="KW-1185">Reference proteome</keyword>
<organism evidence="1 2">
    <name type="scientific">Terfezia boudieri ATCC MYA-4762</name>
    <dbReference type="NCBI Taxonomy" id="1051890"/>
    <lineage>
        <taxon>Eukaryota</taxon>
        <taxon>Fungi</taxon>
        <taxon>Dikarya</taxon>
        <taxon>Ascomycota</taxon>
        <taxon>Pezizomycotina</taxon>
        <taxon>Pezizomycetes</taxon>
        <taxon>Pezizales</taxon>
        <taxon>Pezizaceae</taxon>
        <taxon>Terfezia</taxon>
    </lineage>
</organism>
<dbReference type="InParanoid" id="A0A3N4LGV2"/>
<gene>
    <name evidence="1" type="ORF">L211DRAFT_498818</name>
</gene>
<evidence type="ECO:0000313" key="2">
    <source>
        <dbReference type="Proteomes" id="UP000267821"/>
    </source>
</evidence>
<sequence length="206" mass="23604">MPHCIWSALTLANMSSKVINIPRRSSAYGGSPRVLIETIYLNEETNGWVKFVMQYDNAVKRQIKAMLVDSRPLSTMEDVSTSAVSHKIFFFEPLDEERIFSQHYELKIGTVSLQDLLIQEVSSTRTAQQRAFYHRLLDVPSLKNAAGRIFEQATHQLFRKGGKFRLGRILDTSDKTINKMAHIDINQSEEFRSLKEWGATMHNPNS</sequence>
<dbReference type="OrthoDB" id="5365583at2759"/>
<dbReference type="AlphaFoldDB" id="A0A3N4LGV2"/>
<proteinExistence type="predicted"/>
<evidence type="ECO:0000313" key="1">
    <source>
        <dbReference type="EMBL" id="RPB20682.1"/>
    </source>
</evidence>
<dbReference type="EMBL" id="ML121568">
    <property type="protein sequence ID" value="RPB20682.1"/>
    <property type="molecule type" value="Genomic_DNA"/>
</dbReference>
<reference evidence="1 2" key="1">
    <citation type="journal article" date="2018" name="Nat. Ecol. Evol.">
        <title>Pezizomycetes genomes reveal the molecular basis of ectomycorrhizal truffle lifestyle.</title>
        <authorList>
            <person name="Murat C."/>
            <person name="Payen T."/>
            <person name="Noel B."/>
            <person name="Kuo A."/>
            <person name="Morin E."/>
            <person name="Chen J."/>
            <person name="Kohler A."/>
            <person name="Krizsan K."/>
            <person name="Balestrini R."/>
            <person name="Da Silva C."/>
            <person name="Montanini B."/>
            <person name="Hainaut M."/>
            <person name="Levati E."/>
            <person name="Barry K.W."/>
            <person name="Belfiori B."/>
            <person name="Cichocki N."/>
            <person name="Clum A."/>
            <person name="Dockter R.B."/>
            <person name="Fauchery L."/>
            <person name="Guy J."/>
            <person name="Iotti M."/>
            <person name="Le Tacon F."/>
            <person name="Lindquist E.A."/>
            <person name="Lipzen A."/>
            <person name="Malagnac F."/>
            <person name="Mello A."/>
            <person name="Molinier V."/>
            <person name="Miyauchi S."/>
            <person name="Poulain J."/>
            <person name="Riccioni C."/>
            <person name="Rubini A."/>
            <person name="Sitrit Y."/>
            <person name="Splivallo R."/>
            <person name="Traeger S."/>
            <person name="Wang M."/>
            <person name="Zifcakova L."/>
            <person name="Wipf D."/>
            <person name="Zambonelli A."/>
            <person name="Paolocci F."/>
            <person name="Nowrousian M."/>
            <person name="Ottonello S."/>
            <person name="Baldrian P."/>
            <person name="Spatafora J.W."/>
            <person name="Henrissat B."/>
            <person name="Nagy L.G."/>
            <person name="Aury J.M."/>
            <person name="Wincker P."/>
            <person name="Grigoriev I.V."/>
            <person name="Bonfante P."/>
            <person name="Martin F.M."/>
        </authorList>
    </citation>
    <scope>NUCLEOTIDE SEQUENCE [LARGE SCALE GENOMIC DNA]</scope>
    <source>
        <strain evidence="1 2">ATCC MYA-4762</strain>
    </source>
</reference>
<dbReference type="Proteomes" id="UP000267821">
    <property type="component" value="Unassembled WGS sequence"/>
</dbReference>
<name>A0A3N4LGV2_9PEZI</name>
<protein>
    <submittedName>
        <fullName evidence="1">Uncharacterized protein</fullName>
    </submittedName>
</protein>
<accession>A0A3N4LGV2</accession>